<name>A0A090F4D6_MESPL</name>
<dbReference type="SUPFAM" id="SSF63829">
    <property type="entry name" value="Calcium-dependent phosphotriesterase"/>
    <property type="match status" value="1"/>
</dbReference>
<dbReference type="PANTHER" id="PTHR10426:SF88">
    <property type="entry name" value="ADIPOCYTE PLASMA MEMBRANE-ASSOCIATED PROTEIN HEMOMUCIN-RELATED"/>
    <property type="match status" value="1"/>
</dbReference>
<dbReference type="Gene3D" id="2.120.10.30">
    <property type="entry name" value="TolB, C-terminal domain"/>
    <property type="match status" value="1"/>
</dbReference>
<sequence length="364" mass="38821">MGMLSTIATLLGRGSEDALSVPAMDGVFKPNTLLDSADRVLELPQIDNLAATREGLYCSSGETLFAIDPASRRAELVRQFKGEITMAAASPSGRLAVGVQGSGLEMLDKHGWRHIDLPADCARCVTAGLFGNDDTLYLAIGSRRHAASDWKRDLMSHGASGAILRYRISTGESALKAEGMAFPYGIALLADGGLAVSESWRHRIATPGAGARSRADILIGDLPAYPARLAPASDGGFWLALFAPRRQLTEFVLSEDDYRREMMTTIPSEAWIGPDFADNGGDEQPLQAGSVRQMGIMKPWAPSRSYGMVVRLDSRMKPLASLHSRADGRMHGIASVAEFRGVLYAASRGGGTLLGIATGMETAP</sequence>
<dbReference type="EMBL" id="CCMZ01000007">
    <property type="protein sequence ID" value="CDX14117.1"/>
    <property type="molecule type" value="Genomic_DNA"/>
</dbReference>
<evidence type="ECO:0000313" key="1">
    <source>
        <dbReference type="EMBL" id="CDX14117.1"/>
    </source>
</evidence>
<dbReference type="PANTHER" id="PTHR10426">
    <property type="entry name" value="STRICTOSIDINE SYNTHASE-RELATED"/>
    <property type="match status" value="1"/>
</dbReference>
<gene>
    <name evidence="1" type="ORF">MPL3356_150218</name>
</gene>
<dbReference type="GO" id="GO:0016787">
    <property type="term" value="F:hydrolase activity"/>
    <property type="evidence" value="ECO:0007669"/>
    <property type="project" value="TreeGrafter"/>
</dbReference>
<accession>A0A090F4D6</accession>
<protein>
    <submittedName>
        <fullName evidence="1">Uncharacterized protein</fullName>
    </submittedName>
</protein>
<organism evidence="1 2">
    <name type="scientific">Mesorhizobium plurifarium</name>
    <dbReference type="NCBI Taxonomy" id="69974"/>
    <lineage>
        <taxon>Bacteria</taxon>
        <taxon>Pseudomonadati</taxon>
        <taxon>Pseudomonadota</taxon>
        <taxon>Alphaproteobacteria</taxon>
        <taxon>Hyphomicrobiales</taxon>
        <taxon>Phyllobacteriaceae</taxon>
        <taxon>Mesorhizobium</taxon>
    </lineage>
</organism>
<evidence type="ECO:0000313" key="2">
    <source>
        <dbReference type="Proteomes" id="UP000045285"/>
    </source>
</evidence>
<dbReference type="InterPro" id="IPR011042">
    <property type="entry name" value="6-blade_b-propeller_TolB-like"/>
</dbReference>
<reference evidence="2" key="1">
    <citation type="submission" date="2014-08" db="EMBL/GenBank/DDBJ databases">
        <authorList>
            <person name="Moulin L."/>
        </authorList>
    </citation>
    <scope>NUCLEOTIDE SEQUENCE [LARGE SCALE GENOMIC DNA]</scope>
</reference>
<dbReference type="Proteomes" id="UP000045285">
    <property type="component" value="Unassembled WGS sequence"/>
</dbReference>
<dbReference type="AlphaFoldDB" id="A0A090F4D6"/>
<keyword evidence="2" id="KW-1185">Reference proteome</keyword>
<proteinExistence type="predicted"/>